<protein>
    <submittedName>
        <fullName evidence="3">Mobilization protein</fullName>
    </submittedName>
</protein>
<keyword evidence="2" id="KW-1185">Reference proteome</keyword>
<dbReference type="AntiFam" id="ANF00102">
    <property type="entry name" value="Shadow ORF (opposite aat)"/>
</dbReference>
<sequence>MAEHAFTKKRSAKRYAVKAADQRLVAPALEAVSEAALMQFDVEAADRGVDPGVLASRRGRGAGVQNGGEGRVHPHLKRLAPHGAAQACRNVEAIQRYDAPLVRLDQEDARIIVRLGHGEDPPRVAGEQRFRSEDVGRAARAEARLVQRALRPWPCAPPPTSPASGCRSRPTGCPAPATASGTGGWWCRRR</sequence>
<accession>A0A0N4ZJ09</accession>
<evidence type="ECO:0000313" key="2">
    <source>
        <dbReference type="Proteomes" id="UP000038045"/>
    </source>
</evidence>
<name>A0A0N4ZJ09_PARTI</name>
<organism evidence="2 3">
    <name type="scientific">Parastrongyloides trichosuri</name>
    <name type="common">Possum-specific nematode worm</name>
    <dbReference type="NCBI Taxonomy" id="131310"/>
    <lineage>
        <taxon>Eukaryota</taxon>
        <taxon>Metazoa</taxon>
        <taxon>Ecdysozoa</taxon>
        <taxon>Nematoda</taxon>
        <taxon>Chromadorea</taxon>
        <taxon>Rhabditida</taxon>
        <taxon>Tylenchina</taxon>
        <taxon>Panagrolaimomorpha</taxon>
        <taxon>Strongyloidoidea</taxon>
        <taxon>Strongyloididae</taxon>
        <taxon>Parastrongyloides</taxon>
    </lineage>
</organism>
<feature type="region of interest" description="Disordered" evidence="1">
    <location>
        <begin position="156"/>
        <end position="182"/>
    </location>
</feature>
<evidence type="ECO:0000313" key="3">
    <source>
        <dbReference type="WBParaSite" id="PTRK_0000792100.1"/>
    </source>
</evidence>
<evidence type="ECO:0000256" key="1">
    <source>
        <dbReference type="SAM" id="MobiDB-lite"/>
    </source>
</evidence>
<dbReference type="Proteomes" id="UP000038045">
    <property type="component" value="Unplaced"/>
</dbReference>
<reference evidence="3" key="1">
    <citation type="submission" date="2017-02" db="UniProtKB">
        <authorList>
            <consortium name="WormBaseParasite"/>
        </authorList>
    </citation>
    <scope>IDENTIFICATION</scope>
</reference>
<dbReference type="AlphaFoldDB" id="A0A0N4ZJ09"/>
<dbReference type="WBParaSite" id="PTRK_0000792100.1">
    <property type="protein sequence ID" value="PTRK_0000792100.1"/>
    <property type="gene ID" value="PTRK_0000792100"/>
</dbReference>
<proteinExistence type="predicted"/>